<protein>
    <submittedName>
        <fullName evidence="1">Uncharacterized protein</fullName>
    </submittedName>
</protein>
<sequence>MASSAFRLTRMGTSEIRVKSNQGLETNQQMLARRGAGFAVPSNRYRVRTLYDEQTGRMKPRERITHAAICLIAVPPLSQTAEAGPCKSRQHNRQPNARAMSSQPGKFTGGSVSVVALPVRGTIEATCSLASCLHVDIRAASRVRHAAKTLSRRRVDHTRQGHHPTPHLFVSSPLGAHWTRPWLDGDGNDCTILCYVFTCWVHSTTWRVASSRDGSDRGELQGSARPPAAVFSPSWKLETWTKLALSALAAQPAPTSGPHNLHHREPLCANGNSHEAHAIIIPPVHCA</sequence>
<evidence type="ECO:0000313" key="1">
    <source>
        <dbReference type="EMBL" id="KAL3957698.1"/>
    </source>
</evidence>
<gene>
    <name evidence="1" type="ORF">ACCO45_008276</name>
</gene>
<keyword evidence="2" id="KW-1185">Reference proteome</keyword>
<proteinExistence type="predicted"/>
<organism evidence="1 2">
    <name type="scientific">Purpureocillium lilacinum</name>
    <name type="common">Paecilomyces lilacinus</name>
    <dbReference type="NCBI Taxonomy" id="33203"/>
    <lineage>
        <taxon>Eukaryota</taxon>
        <taxon>Fungi</taxon>
        <taxon>Dikarya</taxon>
        <taxon>Ascomycota</taxon>
        <taxon>Pezizomycotina</taxon>
        <taxon>Sordariomycetes</taxon>
        <taxon>Hypocreomycetidae</taxon>
        <taxon>Hypocreales</taxon>
        <taxon>Ophiocordycipitaceae</taxon>
        <taxon>Purpureocillium</taxon>
    </lineage>
</organism>
<accession>A0ACC4DQY1</accession>
<dbReference type="EMBL" id="JBGNUJ010000007">
    <property type="protein sequence ID" value="KAL3957698.1"/>
    <property type="molecule type" value="Genomic_DNA"/>
</dbReference>
<name>A0ACC4DQY1_PURLI</name>
<dbReference type="Proteomes" id="UP001638806">
    <property type="component" value="Unassembled WGS sequence"/>
</dbReference>
<comment type="caution">
    <text evidence="1">The sequence shown here is derived from an EMBL/GenBank/DDBJ whole genome shotgun (WGS) entry which is preliminary data.</text>
</comment>
<reference evidence="1" key="1">
    <citation type="submission" date="2024-12" db="EMBL/GenBank/DDBJ databases">
        <title>Comparative genomics and development of molecular markers within Purpureocillium lilacinum and among Purpureocillium species.</title>
        <authorList>
            <person name="Yeh Z.-Y."/>
            <person name="Ni N.-T."/>
            <person name="Lo P.-H."/>
            <person name="Mushyakhwo K."/>
            <person name="Lin C.-F."/>
            <person name="Nai Y.-S."/>
        </authorList>
    </citation>
    <scope>NUCLEOTIDE SEQUENCE</scope>
    <source>
        <strain evidence="1">NCHU-NPUST-175</strain>
    </source>
</reference>
<evidence type="ECO:0000313" key="2">
    <source>
        <dbReference type="Proteomes" id="UP001638806"/>
    </source>
</evidence>